<dbReference type="GO" id="GO:0003677">
    <property type="term" value="F:DNA binding"/>
    <property type="evidence" value="ECO:0007669"/>
    <property type="project" value="InterPro"/>
</dbReference>
<organism evidence="5 6">
    <name type="scientific">Spirosoma endbachense</name>
    <dbReference type="NCBI Taxonomy" id="2666025"/>
    <lineage>
        <taxon>Bacteria</taxon>
        <taxon>Pseudomonadati</taxon>
        <taxon>Bacteroidota</taxon>
        <taxon>Cytophagia</taxon>
        <taxon>Cytophagales</taxon>
        <taxon>Cytophagaceae</taxon>
        <taxon>Spirosoma</taxon>
    </lineage>
</organism>
<keyword evidence="2" id="KW-0863">Zinc-finger</keyword>
<reference evidence="5 6" key="1">
    <citation type="submission" date="2019-11" db="EMBL/GenBank/DDBJ databases">
        <title>Spirosoma endbachense sp. nov., isolated from a natural salt meadow.</title>
        <authorList>
            <person name="Rojas J."/>
            <person name="Ambika Manirajan B."/>
            <person name="Ratering S."/>
            <person name="Suarez C."/>
            <person name="Geissler-Plaum R."/>
            <person name="Schnell S."/>
        </authorList>
    </citation>
    <scope>NUCLEOTIDE SEQUENCE [LARGE SCALE GENOMIC DNA]</scope>
    <source>
        <strain evidence="5 6">I-24</strain>
    </source>
</reference>
<name>A0A6P1W1K7_9BACT</name>
<accession>A0A6P1W1K7</accession>
<dbReference type="KEGG" id="senf:GJR95_22230"/>
<dbReference type="SUPFAM" id="SSF57783">
    <property type="entry name" value="Zinc beta-ribbon"/>
    <property type="match status" value="1"/>
</dbReference>
<dbReference type="CDD" id="cd01029">
    <property type="entry name" value="TOPRIM_primases"/>
    <property type="match status" value="1"/>
</dbReference>
<dbReference type="InterPro" id="IPR002694">
    <property type="entry name" value="Znf_CHC2"/>
</dbReference>
<dbReference type="GO" id="GO:0003899">
    <property type="term" value="F:DNA-directed RNA polymerase activity"/>
    <property type="evidence" value="ECO:0007669"/>
    <property type="project" value="InterPro"/>
</dbReference>
<proteinExistence type="predicted"/>
<dbReference type="Pfam" id="PF01807">
    <property type="entry name" value="Zn_ribbon_DnaG"/>
    <property type="match status" value="1"/>
</dbReference>
<dbReference type="Gene3D" id="3.40.1360.10">
    <property type="match status" value="1"/>
</dbReference>
<dbReference type="PANTHER" id="PTHR30313">
    <property type="entry name" value="DNA PRIMASE"/>
    <property type="match status" value="1"/>
</dbReference>
<dbReference type="Proteomes" id="UP000464577">
    <property type="component" value="Chromosome"/>
</dbReference>
<dbReference type="InterPro" id="IPR050219">
    <property type="entry name" value="DnaG_primase"/>
</dbReference>
<gene>
    <name evidence="5" type="ORF">GJR95_22230</name>
</gene>
<dbReference type="Gene3D" id="3.90.580.10">
    <property type="entry name" value="Zinc finger, CHC2-type domain"/>
    <property type="match status" value="1"/>
</dbReference>
<keyword evidence="6" id="KW-1185">Reference proteome</keyword>
<dbReference type="InterPro" id="IPR034154">
    <property type="entry name" value="TOPRIM_DnaG/twinkle"/>
</dbReference>
<dbReference type="GO" id="GO:0005737">
    <property type="term" value="C:cytoplasm"/>
    <property type="evidence" value="ECO:0007669"/>
    <property type="project" value="TreeGrafter"/>
</dbReference>
<evidence type="ECO:0000256" key="1">
    <source>
        <dbReference type="ARBA" id="ARBA00022723"/>
    </source>
</evidence>
<protein>
    <recommendedName>
        <fullName evidence="4">Zinc finger CHC2-type domain-containing protein</fullName>
    </recommendedName>
</protein>
<keyword evidence="1" id="KW-0479">Metal-binding</keyword>
<dbReference type="RefSeq" id="WP_162387967.1">
    <property type="nucleotide sequence ID" value="NZ_CP045997.1"/>
</dbReference>
<evidence type="ECO:0000256" key="3">
    <source>
        <dbReference type="ARBA" id="ARBA00022833"/>
    </source>
</evidence>
<evidence type="ECO:0000259" key="4">
    <source>
        <dbReference type="SMART" id="SM00400"/>
    </source>
</evidence>
<dbReference type="SMART" id="SM00400">
    <property type="entry name" value="ZnF_CHCC"/>
    <property type="match status" value="1"/>
</dbReference>
<dbReference type="EMBL" id="CP045997">
    <property type="protein sequence ID" value="QHV97556.1"/>
    <property type="molecule type" value="Genomic_DNA"/>
</dbReference>
<dbReference type="AlphaFoldDB" id="A0A6P1W1K7"/>
<dbReference type="Pfam" id="PF13155">
    <property type="entry name" value="Toprim_2"/>
    <property type="match status" value="1"/>
</dbReference>
<keyword evidence="3" id="KW-0862">Zinc</keyword>
<evidence type="ECO:0000313" key="5">
    <source>
        <dbReference type="EMBL" id="QHV97556.1"/>
    </source>
</evidence>
<dbReference type="GO" id="GO:0008270">
    <property type="term" value="F:zinc ion binding"/>
    <property type="evidence" value="ECO:0007669"/>
    <property type="project" value="UniProtKB-KW"/>
</dbReference>
<dbReference type="InterPro" id="IPR036977">
    <property type="entry name" value="DNA_primase_Znf_CHC2"/>
</dbReference>
<sequence>MIDATTIETVKNIPITAYLQSKGVLPAHKLQKGRNQYAYCSPLSGERTPSFFVNEIANVFYDYSTGQKGDVIRLVQQLEKIAFIDAVKRLQAFTGTFDTEELASYQISSETDVDTTFRITANRTLQHPKLIEYVEQQRGIPFAYAQSWVRQIHYTRKGSRYFGIGFRTDSGSWAIRNEKFKTWIGGSDITTIPVAESRSYYVFEGFFNFLSALTYYGKQLPSSHTIVLNSVTNLKQALPTLEKAQTVFCYLDNDRAGQNALSAIEATGVMVVDRSTIYRGYNDFNDFLKAR</sequence>
<feature type="domain" description="Zinc finger CHC2-type" evidence="4">
    <location>
        <begin position="37"/>
        <end position="91"/>
    </location>
</feature>
<dbReference type="GO" id="GO:0006269">
    <property type="term" value="P:DNA replication, synthesis of primer"/>
    <property type="evidence" value="ECO:0007669"/>
    <property type="project" value="TreeGrafter"/>
</dbReference>
<evidence type="ECO:0000313" key="6">
    <source>
        <dbReference type="Proteomes" id="UP000464577"/>
    </source>
</evidence>
<dbReference type="PANTHER" id="PTHR30313:SF2">
    <property type="entry name" value="DNA PRIMASE"/>
    <property type="match status" value="1"/>
</dbReference>
<evidence type="ECO:0000256" key="2">
    <source>
        <dbReference type="ARBA" id="ARBA00022771"/>
    </source>
</evidence>